<dbReference type="InterPro" id="IPR050397">
    <property type="entry name" value="Env_Response_Regulators"/>
</dbReference>
<dbReference type="OrthoDB" id="190787at2"/>
<sequence>MDPDALRTIVGCCANAVYHPGDYIFREGEAADNFYLIRHGLVALEIHVPQGPPIVVETLEAGDIFGWSWLIPPYRWTSDARASEQVRLLKLDGACLRGKMESDRSLGYEIYKRFVPIMARRLASTRMRIVELATEPAVTPRHKG</sequence>
<dbReference type="InterPro" id="IPR014710">
    <property type="entry name" value="RmlC-like_jellyroll"/>
</dbReference>
<comment type="caution">
    <text evidence="2">The sequence shown here is derived from an EMBL/GenBank/DDBJ whole genome shotgun (WGS) entry which is preliminary data.</text>
</comment>
<dbReference type="SUPFAM" id="SSF51206">
    <property type="entry name" value="cAMP-binding domain-like"/>
    <property type="match status" value="1"/>
</dbReference>
<dbReference type="EMBL" id="NHRY01000250">
    <property type="protein sequence ID" value="PPQ28065.1"/>
    <property type="molecule type" value="Genomic_DNA"/>
</dbReference>
<reference evidence="2 3" key="1">
    <citation type="journal article" date="2018" name="Arch. Microbiol.">
        <title>New insights into the metabolic potential of the phototrophic purple bacterium Rhodopila globiformis DSM 161(T) from its draft genome sequence and evidence for a vanadium-dependent nitrogenase.</title>
        <authorList>
            <person name="Imhoff J.F."/>
            <person name="Rahn T."/>
            <person name="Kunzel S."/>
            <person name="Neulinger S.C."/>
        </authorList>
    </citation>
    <scope>NUCLEOTIDE SEQUENCE [LARGE SCALE GENOMIC DNA]</scope>
    <source>
        <strain evidence="2 3">DSM 161</strain>
    </source>
</reference>
<name>A0A2S6N0B6_RHOGL</name>
<accession>A0A2S6N0B6</accession>
<dbReference type="PROSITE" id="PS50042">
    <property type="entry name" value="CNMP_BINDING_3"/>
    <property type="match status" value="1"/>
</dbReference>
<evidence type="ECO:0000259" key="1">
    <source>
        <dbReference type="PROSITE" id="PS50042"/>
    </source>
</evidence>
<dbReference type="AlphaFoldDB" id="A0A2S6N0B6"/>
<evidence type="ECO:0000313" key="2">
    <source>
        <dbReference type="EMBL" id="PPQ28065.1"/>
    </source>
</evidence>
<keyword evidence="3" id="KW-1185">Reference proteome</keyword>
<dbReference type="PANTHER" id="PTHR24567:SF74">
    <property type="entry name" value="HTH-TYPE TRANSCRIPTIONAL REGULATOR ARCR"/>
    <property type="match status" value="1"/>
</dbReference>
<organism evidence="2 3">
    <name type="scientific">Rhodopila globiformis</name>
    <name type="common">Rhodopseudomonas globiformis</name>
    <dbReference type="NCBI Taxonomy" id="1071"/>
    <lineage>
        <taxon>Bacteria</taxon>
        <taxon>Pseudomonadati</taxon>
        <taxon>Pseudomonadota</taxon>
        <taxon>Alphaproteobacteria</taxon>
        <taxon>Acetobacterales</taxon>
        <taxon>Acetobacteraceae</taxon>
        <taxon>Rhodopila</taxon>
    </lineage>
</organism>
<protein>
    <recommendedName>
        <fullName evidence="1">Cyclic nucleotide-binding domain-containing protein</fullName>
    </recommendedName>
</protein>
<dbReference type="SMART" id="SM00100">
    <property type="entry name" value="cNMP"/>
    <property type="match status" value="1"/>
</dbReference>
<evidence type="ECO:0000313" key="3">
    <source>
        <dbReference type="Proteomes" id="UP000239724"/>
    </source>
</evidence>
<dbReference type="GO" id="GO:0005829">
    <property type="term" value="C:cytosol"/>
    <property type="evidence" value="ECO:0007669"/>
    <property type="project" value="TreeGrafter"/>
</dbReference>
<gene>
    <name evidence="2" type="ORF">CCS01_25405</name>
</gene>
<dbReference type="CDD" id="cd00038">
    <property type="entry name" value="CAP_ED"/>
    <property type="match status" value="1"/>
</dbReference>
<dbReference type="Pfam" id="PF00027">
    <property type="entry name" value="cNMP_binding"/>
    <property type="match status" value="1"/>
</dbReference>
<dbReference type="InterPro" id="IPR000595">
    <property type="entry name" value="cNMP-bd_dom"/>
</dbReference>
<dbReference type="Gene3D" id="2.60.120.10">
    <property type="entry name" value="Jelly Rolls"/>
    <property type="match status" value="1"/>
</dbReference>
<dbReference type="InterPro" id="IPR018490">
    <property type="entry name" value="cNMP-bd_dom_sf"/>
</dbReference>
<dbReference type="GO" id="GO:0003700">
    <property type="term" value="F:DNA-binding transcription factor activity"/>
    <property type="evidence" value="ECO:0007669"/>
    <property type="project" value="TreeGrafter"/>
</dbReference>
<feature type="domain" description="Cyclic nucleotide-binding" evidence="1">
    <location>
        <begin position="1"/>
        <end position="117"/>
    </location>
</feature>
<proteinExistence type="predicted"/>
<dbReference type="PANTHER" id="PTHR24567">
    <property type="entry name" value="CRP FAMILY TRANSCRIPTIONAL REGULATORY PROTEIN"/>
    <property type="match status" value="1"/>
</dbReference>
<dbReference type="Proteomes" id="UP000239724">
    <property type="component" value="Unassembled WGS sequence"/>
</dbReference>